<dbReference type="SUPFAM" id="SSF55021">
    <property type="entry name" value="ACT-like"/>
    <property type="match status" value="1"/>
</dbReference>
<evidence type="ECO:0000256" key="1">
    <source>
        <dbReference type="ARBA" id="ARBA00005056"/>
    </source>
</evidence>
<dbReference type="InterPro" id="IPR005106">
    <property type="entry name" value="Asp/hSer_DH_NAD-bd"/>
</dbReference>
<evidence type="ECO:0000256" key="3">
    <source>
        <dbReference type="ARBA" id="ARBA00006753"/>
    </source>
</evidence>
<evidence type="ECO:0000256" key="4">
    <source>
        <dbReference type="ARBA" id="ARBA00013213"/>
    </source>
</evidence>
<comment type="pathway">
    <text evidence="2">Amino-acid biosynthesis; L-methionine biosynthesis via de novo pathway; L-homoserine from L-aspartate: step 3/3.</text>
</comment>
<dbReference type="GO" id="GO:0009088">
    <property type="term" value="P:threonine biosynthetic process"/>
    <property type="evidence" value="ECO:0007669"/>
    <property type="project" value="UniProtKB-UniPathway"/>
</dbReference>
<dbReference type="PIRSF" id="PIRSF000098">
    <property type="entry name" value="Homoser_dehydrog"/>
    <property type="match status" value="1"/>
</dbReference>
<dbReference type="UniPathway" id="UPA00051">
    <property type="reaction ID" value="UER00465"/>
</dbReference>
<dbReference type="EC" id="1.1.1.3" evidence="4"/>
<dbReference type="Gene3D" id="3.30.70.260">
    <property type="match status" value="1"/>
</dbReference>
<dbReference type="InterPro" id="IPR002912">
    <property type="entry name" value="ACT_dom"/>
</dbReference>
<dbReference type="GO" id="GO:0009086">
    <property type="term" value="P:methionine biosynthetic process"/>
    <property type="evidence" value="ECO:0007669"/>
    <property type="project" value="UniProtKB-KW"/>
</dbReference>
<comment type="pathway">
    <text evidence="1">Amino-acid biosynthesis; L-threonine biosynthesis; L-threonine from L-aspartate: step 3/5.</text>
</comment>
<dbReference type="PANTHER" id="PTHR43331">
    <property type="entry name" value="HOMOSERINE DEHYDROGENASE"/>
    <property type="match status" value="1"/>
</dbReference>
<evidence type="ECO:0000256" key="8">
    <source>
        <dbReference type="ARBA" id="ARBA00023002"/>
    </source>
</evidence>
<dbReference type="InterPro" id="IPR016204">
    <property type="entry name" value="HDH"/>
</dbReference>
<protein>
    <recommendedName>
        <fullName evidence="5">Homoserine dehydrogenase</fullName>
        <ecNumber evidence="4">1.1.1.3</ecNumber>
    </recommendedName>
</protein>
<organism evidence="11">
    <name type="scientific">hydrothermal vent metagenome</name>
    <dbReference type="NCBI Taxonomy" id="652676"/>
    <lineage>
        <taxon>unclassified sequences</taxon>
        <taxon>metagenomes</taxon>
        <taxon>ecological metagenomes</taxon>
    </lineage>
</organism>
<evidence type="ECO:0000256" key="6">
    <source>
        <dbReference type="ARBA" id="ARBA00022605"/>
    </source>
</evidence>
<dbReference type="PANTHER" id="PTHR43331:SF1">
    <property type="entry name" value="HOMOSERINE DEHYDROGENASE"/>
    <property type="match status" value="1"/>
</dbReference>
<dbReference type="GO" id="GO:0050661">
    <property type="term" value="F:NADP binding"/>
    <property type="evidence" value="ECO:0007669"/>
    <property type="project" value="InterPro"/>
</dbReference>
<dbReference type="InterPro" id="IPR045865">
    <property type="entry name" value="ACT-like_dom_sf"/>
</dbReference>
<dbReference type="InterPro" id="IPR036291">
    <property type="entry name" value="NAD(P)-bd_dom_sf"/>
</dbReference>
<dbReference type="SUPFAM" id="SSF55347">
    <property type="entry name" value="Glyceraldehyde-3-phosphate dehydrogenase-like, C-terminal domain"/>
    <property type="match status" value="1"/>
</dbReference>
<evidence type="ECO:0000256" key="2">
    <source>
        <dbReference type="ARBA" id="ARBA00005062"/>
    </source>
</evidence>
<dbReference type="Pfam" id="PF00742">
    <property type="entry name" value="Homoserine_dh"/>
    <property type="match status" value="1"/>
</dbReference>
<dbReference type="InterPro" id="IPR001342">
    <property type="entry name" value="HDH_cat"/>
</dbReference>
<evidence type="ECO:0000256" key="5">
    <source>
        <dbReference type="ARBA" id="ARBA00013376"/>
    </source>
</evidence>
<feature type="domain" description="ACT" evidence="10">
    <location>
        <begin position="351"/>
        <end position="426"/>
    </location>
</feature>
<keyword evidence="6" id="KW-0028">Amino-acid biosynthesis</keyword>
<accession>A0A3B0SGE0</accession>
<evidence type="ECO:0000256" key="7">
    <source>
        <dbReference type="ARBA" id="ARBA00022697"/>
    </source>
</evidence>
<keyword evidence="8 11" id="KW-0560">Oxidoreductase</keyword>
<dbReference type="FunFam" id="3.30.360.10:FF:000005">
    <property type="entry name" value="Homoserine dehydrogenase"/>
    <property type="match status" value="1"/>
</dbReference>
<evidence type="ECO:0000256" key="9">
    <source>
        <dbReference type="ARBA" id="ARBA00023167"/>
    </source>
</evidence>
<name>A0A3B0SGE0_9ZZZZ</name>
<evidence type="ECO:0000313" key="11">
    <source>
        <dbReference type="EMBL" id="VAV99828.1"/>
    </source>
</evidence>
<dbReference type="PROSITE" id="PS51671">
    <property type="entry name" value="ACT"/>
    <property type="match status" value="1"/>
</dbReference>
<dbReference type="Pfam" id="PF01842">
    <property type="entry name" value="ACT"/>
    <property type="match status" value="1"/>
</dbReference>
<dbReference type="Gene3D" id="3.40.50.720">
    <property type="entry name" value="NAD(P)-binding Rossmann-like Domain"/>
    <property type="match status" value="1"/>
</dbReference>
<dbReference type="CDD" id="cd04881">
    <property type="entry name" value="ACT_HSDH-Hom"/>
    <property type="match status" value="1"/>
</dbReference>
<proteinExistence type="inferred from homology"/>
<dbReference type="NCBIfam" id="NF004976">
    <property type="entry name" value="PRK06349.1"/>
    <property type="match status" value="1"/>
</dbReference>
<dbReference type="SUPFAM" id="SSF51735">
    <property type="entry name" value="NAD(P)-binding Rossmann-fold domains"/>
    <property type="match status" value="1"/>
</dbReference>
<dbReference type="Gene3D" id="3.30.360.10">
    <property type="entry name" value="Dihydrodipicolinate Reductase, domain 2"/>
    <property type="match status" value="1"/>
</dbReference>
<evidence type="ECO:0000259" key="10">
    <source>
        <dbReference type="PROSITE" id="PS51671"/>
    </source>
</evidence>
<dbReference type="EMBL" id="UOED01000136">
    <property type="protein sequence ID" value="VAV99828.1"/>
    <property type="molecule type" value="Genomic_DNA"/>
</dbReference>
<gene>
    <name evidence="11" type="ORF">MNBD_ALPHA02-44</name>
</gene>
<dbReference type="Pfam" id="PF03447">
    <property type="entry name" value="NAD_binding_3"/>
    <property type="match status" value="1"/>
</dbReference>
<dbReference type="GO" id="GO:0004412">
    <property type="term" value="F:homoserine dehydrogenase activity"/>
    <property type="evidence" value="ECO:0007669"/>
    <property type="project" value="UniProtKB-EC"/>
</dbReference>
<sequence length="430" mass="45931">MTKPLKIAIAGLGTVGVGVVKILENHKQMIADRTGRAIEIVAVSASNRGRDRGIDISGYDWSDNALDFAGRDDVEIVVELIGGSDGVAAALAQQSLSNGKSFVTANKALIAHHGTALAACAEENDVALRFEASVAGGIPIIKSIGEGLAANRINKVYGILNGTTNYMLSQMEATGKDYGEILEETKLLGYLEADPALDLDGIDAAHKLAILSSVAFGVRTSFDNVYREGIRRIKLVDIEYARELGYRIKLLGISSFSDAGLEQRVHPCLVPKSAPIAIVDNGFNAVVVDGDPLERTFYEGRGAGEGPTASAVVADIIDIARGHRGPAFFVPVAAMTDAKPISISARFGPYYIRLHVEEQPGVIADITAALRDEDVSLHVMLQKGSEQDGTVYVVMVTHETQELRVMNALDRIDALSSVIDKPLAIRIENL</sequence>
<dbReference type="AlphaFoldDB" id="A0A3B0SGE0"/>
<keyword evidence="7" id="KW-0791">Threonine biosynthesis</keyword>
<reference evidence="11" key="1">
    <citation type="submission" date="2018-06" db="EMBL/GenBank/DDBJ databases">
        <authorList>
            <person name="Zhirakovskaya E."/>
        </authorList>
    </citation>
    <scope>NUCLEOTIDE SEQUENCE</scope>
</reference>
<dbReference type="UniPathway" id="UPA00050">
    <property type="reaction ID" value="UER00063"/>
</dbReference>
<keyword evidence="9" id="KW-0486">Methionine biosynthesis</keyword>
<comment type="similarity">
    <text evidence="3">Belongs to the homoserine dehydrogenase family.</text>
</comment>